<evidence type="ECO:0000313" key="2">
    <source>
        <dbReference type="EMBL" id="NYD91222.1"/>
    </source>
</evidence>
<evidence type="ECO:0000256" key="1">
    <source>
        <dbReference type="SAM" id="Phobius"/>
    </source>
</evidence>
<accession>A0A7Y9FQJ0</accession>
<protein>
    <submittedName>
        <fullName evidence="2">Putative membrane protein YccC</fullName>
    </submittedName>
</protein>
<sequence>MSQTAYARTLAPLWRNLAALDITTTRWQFIARSALATGLALSIAFALQVEAPFSTASTVLLVTNPNQGAVLAKGGWRLMGTLIGGVAATMLMAVFIQTPALFLLGFGLWLGVCAGAATVLRHFRASGAAVAGYTVGLATYGALERPERALDAVLGRTATVALGVVCLGVVTALLSGRATRAKLEAALAAQIAKVGRLLASAVAGDQSAAGAAPDLAAGMFAIDDLLELSRTESPDVAIRAGAVREGLAALFGALLGAAEWSARQADDPALAPACADIARRLPVVITAVECGALEVARVELAALRHGLRTTTNAAEADHGPATLIAFDRLLEAIEDFEAALLGLMRLHARTVHHGRPFRYHRDWGGAWRNGLRALLAILAGGAIGTATGWSEWSLLPLILAPYVVLLAMTGNPEAGAIAFVKGTVLAVPAAWLCGFVLLPTVTGLPLLLASIAPFWIAGLYTLTVPKLAPAGLAYLVAFNTLVGATNPMTWNAAAFLNQAFGWVFAVLMTWIVFRVIPHQPHRQAQRIAETLWRDVGAAIRAEVRTGRSTWEHLQHHRLVRIAQSLAGDPATRRRVLAQGLDDVHLGRAALRLHAALGGSQTDESIHTALVMAATMPDSAAPALRDAAQAGGLPHRIAAELTDIADLLDRRSARAASC</sequence>
<dbReference type="RefSeq" id="WP_179509635.1">
    <property type="nucleotide sequence ID" value="NZ_JACCBY010000004.1"/>
</dbReference>
<dbReference type="Proteomes" id="UP000517753">
    <property type="component" value="Unassembled WGS sequence"/>
</dbReference>
<dbReference type="Pfam" id="PF04632">
    <property type="entry name" value="FUSC"/>
    <property type="match status" value="1"/>
</dbReference>
<feature type="transmembrane region" description="Helical" evidence="1">
    <location>
        <begin position="369"/>
        <end position="386"/>
    </location>
</feature>
<gene>
    <name evidence="2" type="ORF">HD841_003029</name>
</gene>
<feature type="transmembrane region" description="Helical" evidence="1">
    <location>
        <begin position="39"/>
        <end position="63"/>
    </location>
</feature>
<feature type="transmembrane region" description="Helical" evidence="1">
    <location>
        <begin position="416"/>
        <end position="438"/>
    </location>
</feature>
<dbReference type="GO" id="GO:0005886">
    <property type="term" value="C:plasma membrane"/>
    <property type="evidence" value="ECO:0007669"/>
    <property type="project" value="InterPro"/>
</dbReference>
<feature type="transmembrane region" description="Helical" evidence="1">
    <location>
        <begin position="499"/>
        <end position="516"/>
    </location>
</feature>
<organism evidence="2 3">
    <name type="scientific">Sphingomonas melonis</name>
    <dbReference type="NCBI Taxonomy" id="152682"/>
    <lineage>
        <taxon>Bacteria</taxon>
        <taxon>Pseudomonadati</taxon>
        <taxon>Pseudomonadota</taxon>
        <taxon>Alphaproteobacteria</taxon>
        <taxon>Sphingomonadales</taxon>
        <taxon>Sphingomonadaceae</taxon>
        <taxon>Sphingomonas</taxon>
    </lineage>
</organism>
<keyword evidence="1" id="KW-0472">Membrane</keyword>
<keyword evidence="1" id="KW-1133">Transmembrane helix</keyword>
<name>A0A7Y9FQJ0_9SPHN</name>
<feature type="transmembrane region" description="Helical" evidence="1">
    <location>
        <begin position="155"/>
        <end position="174"/>
    </location>
</feature>
<keyword evidence="3" id="KW-1185">Reference proteome</keyword>
<evidence type="ECO:0000313" key="3">
    <source>
        <dbReference type="Proteomes" id="UP000517753"/>
    </source>
</evidence>
<dbReference type="AlphaFoldDB" id="A0A7Y9FQJ0"/>
<feature type="transmembrane region" description="Helical" evidence="1">
    <location>
        <begin position="75"/>
        <end position="96"/>
    </location>
</feature>
<feature type="transmembrane region" description="Helical" evidence="1">
    <location>
        <begin position="102"/>
        <end position="120"/>
    </location>
</feature>
<keyword evidence="1" id="KW-0812">Transmembrane</keyword>
<dbReference type="InterPro" id="IPR006726">
    <property type="entry name" value="PHBA_efflux_AaeB/fusaric-R"/>
</dbReference>
<dbReference type="EMBL" id="JACCBY010000004">
    <property type="protein sequence ID" value="NYD91222.1"/>
    <property type="molecule type" value="Genomic_DNA"/>
</dbReference>
<reference evidence="2 3" key="1">
    <citation type="submission" date="2020-08" db="EMBL/GenBank/DDBJ databases">
        <title>The Agave Microbiome: Exploring the role of microbial communities in plant adaptations to desert environments.</title>
        <authorList>
            <person name="Partida-Martinez L.P."/>
        </authorList>
    </citation>
    <scope>NUCLEOTIDE SEQUENCE [LARGE SCALE GENOMIC DNA]</scope>
    <source>
        <strain evidence="2 3">AS2.3</strain>
    </source>
</reference>
<dbReference type="GO" id="GO:0022857">
    <property type="term" value="F:transmembrane transporter activity"/>
    <property type="evidence" value="ECO:0007669"/>
    <property type="project" value="InterPro"/>
</dbReference>
<proteinExistence type="predicted"/>
<feature type="transmembrane region" description="Helical" evidence="1">
    <location>
        <begin position="392"/>
        <end position="409"/>
    </location>
</feature>
<comment type="caution">
    <text evidence="2">The sequence shown here is derived from an EMBL/GenBank/DDBJ whole genome shotgun (WGS) entry which is preliminary data.</text>
</comment>